<name>A0A0A9G9N7_ARUDO</name>
<evidence type="ECO:0000313" key="1">
    <source>
        <dbReference type="EMBL" id="JAE20129.1"/>
    </source>
</evidence>
<sequence>MLKKRNGGIIYTYSLGHHRIAVQQTCDEASNGGCMAENSNGGGY</sequence>
<dbReference type="AlphaFoldDB" id="A0A0A9G9N7"/>
<proteinExistence type="predicted"/>
<reference evidence="1" key="1">
    <citation type="submission" date="2014-09" db="EMBL/GenBank/DDBJ databases">
        <authorList>
            <person name="Magalhaes I.L.F."/>
            <person name="Oliveira U."/>
            <person name="Santos F.R."/>
            <person name="Vidigal T.H.D.A."/>
            <person name="Brescovit A.D."/>
            <person name="Santos A.J."/>
        </authorList>
    </citation>
    <scope>NUCLEOTIDE SEQUENCE</scope>
    <source>
        <tissue evidence="1">Shoot tissue taken approximately 20 cm above the soil surface</tissue>
    </source>
</reference>
<organism evidence="1">
    <name type="scientific">Arundo donax</name>
    <name type="common">Giant reed</name>
    <name type="synonym">Donax arundinaceus</name>
    <dbReference type="NCBI Taxonomy" id="35708"/>
    <lineage>
        <taxon>Eukaryota</taxon>
        <taxon>Viridiplantae</taxon>
        <taxon>Streptophyta</taxon>
        <taxon>Embryophyta</taxon>
        <taxon>Tracheophyta</taxon>
        <taxon>Spermatophyta</taxon>
        <taxon>Magnoliopsida</taxon>
        <taxon>Liliopsida</taxon>
        <taxon>Poales</taxon>
        <taxon>Poaceae</taxon>
        <taxon>PACMAD clade</taxon>
        <taxon>Arundinoideae</taxon>
        <taxon>Arundineae</taxon>
        <taxon>Arundo</taxon>
    </lineage>
</organism>
<reference evidence="1" key="2">
    <citation type="journal article" date="2015" name="Data Brief">
        <title>Shoot transcriptome of the giant reed, Arundo donax.</title>
        <authorList>
            <person name="Barrero R.A."/>
            <person name="Guerrero F.D."/>
            <person name="Moolhuijzen P."/>
            <person name="Goolsby J.A."/>
            <person name="Tidwell J."/>
            <person name="Bellgard S.E."/>
            <person name="Bellgard M.I."/>
        </authorList>
    </citation>
    <scope>NUCLEOTIDE SEQUENCE</scope>
    <source>
        <tissue evidence="1">Shoot tissue taken approximately 20 cm above the soil surface</tissue>
    </source>
</reference>
<dbReference type="EMBL" id="GBRH01177767">
    <property type="protein sequence ID" value="JAE20129.1"/>
    <property type="molecule type" value="Transcribed_RNA"/>
</dbReference>
<accession>A0A0A9G9N7</accession>
<protein>
    <submittedName>
        <fullName evidence="1">Uncharacterized protein</fullName>
    </submittedName>
</protein>